<evidence type="ECO:0000313" key="5">
    <source>
        <dbReference type="RefSeq" id="XP_011643645.1"/>
    </source>
</evidence>
<reference evidence="4 5" key="1">
    <citation type="submission" date="2025-04" db="UniProtKB">
        <authorList>
            <consortium name="RefSeq"/>
        </authorList>
    </citation>
    <scope>IDENTIFICATION</scope>
</reference>
<evidence type="ECO:0000313" key="3">
    <source>
        <dbReference type="Proteomes" id="UP000504615"/>
    </source>
</evidence>
<dbReference type="RefSeq" id="XP_025075160.1">
    <property type="nucleotide sequence ID" value="XM_025219375.1"/>
</dbReference>
<name>A0A6I9XEP9_9HYME</name>
<evidence type="ECO:0000313" key="7">
    <source>
        <dbReference type="RefSeq" id="XP_025075161.1"/>
    </source>
</evidence>
<protein>
    <submittedName>
        <fullName evidence="4 5">Uncharacterized protein LOC105431260</fullName>
    </submittedName>
</protein>
<evidence type="ECO:0000256" key="2">
    <source>
        <dbReference type="SAM" id="SignalP"/>
    </source>
</evidence>
<dbReference type="RefSeq" id="XP_025075161.1">
    <property type="nucleotide sequence ID" value="XM_025219376.1"/>
</dbReference>
<keyword evidence="2" id="KW-0732">Signal</keyword>
<feature type="signal peptide" evidence="2">
    <location>
        <begin position="1"/>
        <end position="23"/>
    </location>
</feature>
<keyword evidence="1" id="KW-0472">Membrane</keyword>
<dbReference type="KEGG" id="pbar:105431260"/>
<evidence type="ECO:0000313" key="6">
    <source>
        <dbReference type="RefSeq" id="XP_025075160.1"/>
    </source>
</evidence>
<dbReference type="RefSeq" id="XP_011643644.1">
    <property type="nucleotide sequence ID" value="XM_011645342.2"/>
</dbReference>
<evidence type="ECO:0000256" key="1">
    <source>
        <dbReference type="SAM" id="Phobius"/>
    </source>
</evidence>
<keyword evidence="1" id="KW-0812">Transmembrane</keyword>
<sequence length="187" mass="21090">MKAIGRILAYALLAAAFTKNVLAMSAANVKFSRDYNKFAPFNITKLELVLKSLNFDAGDPRSILDGMFKSESMQETEREESRTFGNKRVQFMLMPMMYKMGVMMTMLMVITAISAKGLLIGVILLVLKLSTFLAKLHSGWHAPQPWSSPQPVHVHVHGTFPHVHPQMYQSWEPASGPAYEDPYYYKG</sequence>
<dbReference type="InterPro" id="IPR012464">
    <property type="entry name" value="DUF1676"/>
</dbReference>
<dbReference type="OrthoDB" id="6611212at2759"/>
<evidence type="ECO:0000313" key="4">
    <source>
        <dbReference type="RefSeq" id="XP_011643644.1"/>
    </source>
</evidence>
<keyword evidence="1" id="KW-1133">Transmembrane helix</keyword>
<feature type="chain" id="PRO_5044636587" evidence="2">
    <location>
        <begin position="24"/>
        <end position="187"/>
    </location>
</feature>
<dbReference type="Pfam" id="PF07898">
    <property type="entry name" value="DUF1676"/>
    <property type="match status" value="1"/>
</dbReference>
<accession>A0A6I9XEP9</accession>
<proteinExistence type="predicted"/>
<dbReference type="RefSeq" id="XP_011643645.1">
    <property type="nucleotide sequence ID" value="XM_011645343.2"/>
</dbReference>
<dbReference type="GeneID" id="105431260"/>
<dbReference type="Proteomes" id="UP000504615">
    <property type="component" value="Unplaced"/>
</dbReference>
<gene>
    <name evidence="4 5 6 7" type="primary">LOC105431260</name>
</gene>
<organism evidence="3 5">
    <name type="scientific">Pogonomyrmex barbatus</name>
    <name type="common">red harvester ant</name>
    <dbReference type="NCBI Taxonomy" id="144034"/>
    <lineage>
        <taxon>Eukaryota</taxon>
        <taxon>Metazoa</taxon>
        <taxon>Ecdysozoa</taxon>
        <taxon>Arthropoda</taxon>
        <taxon>Hexapoda</taxon>
        <taxon>Insecta</taxon>
        <taxon>Pterygota</taxon>
        <taxon>Neoptera</taxon>
        <taxon>Endopterygota</taxon>
        <taxon>Hymenoptera</taxon>
        <taxon>Apocrita</taxon>
        <taxon>Aculeata</taxon>
        <taxon>Formicoidea</taxon>
        <taxon>Formicidae</taxon>
        <taxon>Myrmicinae</taxon>
        <taxon>Pogonomyrmex</taxon>
    </lineage>
</organism>
<keyword evidence="3" id="KW-1185">Reference proteome</keyword>
<feature type="transmembrane region" description="Helical" evidence="1">
    <location>
        <begin position="102"/>
        <end position="127"/>
    </location>
</feature>
<dbReference type="AlphaFoldDB" id="A0A6I9XEP9"/>